<feature type="compositionally biased region" description="Acidic residues" evidence="1">
    <location>
        <begin position="22"/>
        <end position="32"/>
    </location>
</feature>
<reference evidence="2 3" key="1">
    <citation type="submission" date="2018-09" db="EMBL/GenBank/DDBJ databases">
        <title>Genomic investigation of the strawberry pathogen Phytophthora fragariae indicates pathogenicity is determined by transcriptional variation in three key races.</title>
        <authorList>
            <person name="Adams T.M."/>
            <person name="Armitage A.D."/>
            <person name="Sobczyk M.K."/>
            <person name="Bates H.J."/>
            <person name="Dunwell J.M."/>
            <person name="Nellist C.F."/>
            <person name="Harrison R.J."/>
        </authorList>
    </citation>
    <scope>NUCLEOTIDE SEQUENCE [LARGE SCALE GENOMIC DNA]</scope>
    <source>
        <strain evidence="2 3">NOV-77</strain>
    </source>
</reference>
<accession>A0A6G0RMF9</accession>
<evidence type="ECO:0000313" key="3">
    <source>
        <dbReference type="Proteomes" id="UP000486351"/>
    </source>
</evidence>
<organism evidence="2 3">
    <name type="scientific">Phytophthora fragariae</name>
    <dbReference type="NCBI Taxonomy" id="53985"/>
    <lineage>
        <taxon>Eukaryota</taxon>
        <taxon>Sar</taxon>
        <taxon>Stramenopiles</taxon>
        <taxon>Oomycota</taxon>
        <taxon>Peronosporomycetes</taxon>
        <taxon>Peronosporales</taxon>
        <taxon>Peronosporaceae</taxon>
        <taxon>Phytophthora</taxon>
    </lineage>
</organism>
<dbReference type="EMBL" id="QXFY01000710">
    <property type="protein sequence ID" value="KAE9337383.1"/>
    <property type="molecule type" value="Genomic_DNA"/>
</dbReference>
<dbReference type="AlphaFoldDB" id="A0A6G0RMF9"/>
<evidence type="ECO:0000313" key="2">
    <source>
        <dbReference type="EMBL" id="KAE9337383.1"/>
    </source>
</evidence>
<feature type="region of interest" description="Disordered" evidence="1">
    <location>
        <begin position="1"/>
        <end position="37"/>
    </location>
</feature>
<proteinExistence type="predicted"/>
<protein>
    <submittedName>
        <fullName evidence="2">Uncharacterized protein</fullName>
    </submittedName>
</protein>
<comment type="caution">
    <text evidence="2">The sequence shown here is derived from an EMBL/GenBank/DDBJ whole genome shotgun (WGS) entry which is preliminary data.</text>
</comment>
<gene>
    <name evidence="2" type="ORF">PF008_g12570</name>
</gene>
<name>A0A6G0RMF9_9STRA</name>
<evidence type="ECO:0000256" key="1">
    <source>
        <dbReference type="SAM" id="MobiDB-lite"/>
    </source>
</evidence>
<dbReference type="Proteomes" id="UP000486351">
    <property type="component" value="Unassembled WGS sequence"/>
</dbReference>
<sequence length="269" mass="29332">MSSLLPVDEEPSQLGQEKEDTSGLEEEEEDAEVTPTEGAEDTITIMAHVRDKIIPVHCGFGTQQVVWLGHVAIARYDEEGQTQGWMELGIPTKVIKDGKRELGLTDVICDVLQDRNHVYISTSLVHYVALGRGANPPKANSSGKLSTLWLSVTFAAVRELGAVPLAVSSWVFPFGAVPLPAGCTSVESDAARTDTVRRRLALLHVYVSAREYGAATNAISCASGRVARCALEKQLERRSTKSGLYCCWATHPWLWLFATDWVPLTALSP</sequence>